<gene>
    <name evidence="5" type="ORF">SAMN05421830_1228</name>
</gene>
<feature type="signal peptide" evidence="4">
    <location>
        <begin position="1"/>
        <end position="16"/>
    </location>
</feature>
<dbReference type="InterPro" id="IPR011990">
    <property type="entry name" value="TPR-like_helical_dom_sf"/>
</dbReference>
<name>A0A8G2C673_DESNO</name>
<evidence type="ECO:0000313" key="6">
    <source>
        <dbReference type="Proteomes" id="UP000199581"/>
    </source>
</evidence>
<feature type="repeat" description="TPR" evidence="3">
    <location>
        <begin position="24"/>
        <end position="57"/>
    </location>
</feature>
<dbReference type="SMART" id="SM00028">
    <property type="entry name" value="TPR"/>
    <property type="match status" value="14"/>
</dbReference>
<dbReference type="EMBL" id="FOTO01000022">
    <property type="protein sequence ID" value="SFM21766.1"/>
    <property type="molecule type" value="Genomic_DNA"/>
</dbReference>
<keyword evidence="2 3" id="KW-0802">TPR repeat</keyword>
<evidence type="ECO:0000256" key="4">
    <source>
        <dbReference type="SAM" id="SignalP"/>
    </source>
</evidence>
<dbReference type="SUPFAM" id="SSF48452">
    <property type="entry name" value="TPR-like"/>
    <property type="match status" value="4"/>
</dbReference>
<dbReference type="PANTHER" id="PTHR45586">
    <property type="entry name" value="TPR REPEAT-CONTAINING PROTEIN PA4667"/>
    <property type="match status" value="1"/>
</dbReference>
<dbReference type="InterPro" id="IPR019734">
    <property type="entry name" value="TPR_rpt"/>
</dbReference>
<evidence type="ECO:0000256" key="1">
    <source>
        <dbReference type="ARBA" id="ARBA00022737"/>
    </source>
</evidence>
<dbReference type="PROSITE" id="PS50005">
    <property type="entry name" value="TPR"/>
    <property type="match status" value="4"/>
</dbReference>
<accession>A0A8G2C673</accession>
<feature type="repeat" description="TPR" evidence="3">
    <location>
        <begin position="58"/>
        <end position="91"/>
    </location>
</feature>
<keyword evidence="6" id="KW-1185">Reference proteome</keyword>
<feature type="chain" id="PRO_5034929403" evidence="4">
    <location>
        <begin position="17"/>
        <end position="786"/>
    </location>
</feature>
<keyword evidence="1" id="KW-0677">Repeat</keyword>
<dbReference type="Pfam" id="PF13174">
    <property type="entry name" value="TPR_6"/>
    <property type="match status" value="2"/>
</dbReference>
<dbReference type="AlphaFoldDB" id="A0A8G2C673"/>
<comment type="caution">
    <text evidence="5">The sequence shown here is derived from an EMBL/GenBank/DDBJ whole genome shotgun (WGS) entry which is preliminary data.</text>
</comment>
<dbReference type="PANTHER" id="PTHR45586:SF1">
    <property type="entry name" value="LIPOPOLYSACCHARIDE ASSEMBLY PROTEIN B"/>
    <property type="match status" value="1"/>
</dbReference>
<organism evidence="5 6">
    <name type="scientific">Desulfomicrobium norvegicum (strain DSM 1741 / NCIMB 8310)</name>
    <name type="common">Desulfovibrio baculatus (strain Norway 4)</name>
    <name type="synonym">Desulfovibrio desulfuricans (strain Norway 4)</name>
    <dbReference type="NCBI Taxonomy" id="52561"/>
    <lineage>
        <taxon>Bacteria</taxon>
        <taxon>Pseudomonadati</taxon>
        <taxon>Thermodesulfobacteriota</taxon>
        <taxon>Desulfovibrionia</taxon>
        <taxon>Desulfovibrionales</taxon>
        <taxon>Desulfomicrobiaceae</taxon>
        <taxon>Desulfomicrobium</taxon>
    </lineage>
</organism>
<dbReference type="InterPro" id="IPR051012">
    <property type="entry name" value="CellSynth/LPSAsmb/PSIAsmb"/>
</dbReference>
<reference evidence="5 6" key="1">
    <citation type="submission" date="2016-10" db="EMBL/GenBank/DDBJ databases">
        <authorList>
            <person name="Varghese N."/>
            <person name="Submissions S."/>
        </authorList>
    </citation>
    <scope>NUCLEOTIDE SEQUENCE [LARGE SCALE GENOMIC DNA]</scope>
    <source>
        <strain evidence="5 6">DSM 1741</strain>
    </source>
</reference>
<dbReference type="Gene3D" id="1.25.40.10">
    <property type="entry name" value="Tetratricopeptide repeat domain"/>
    <property type="match status" value="4"/>
</dbReference>
<keyword evidence="4" id="KW-0732">Signal</keyword>
<evidence type="ECO:0000313" key="5">
    <source>
        <dbReference type="EMBL" id="SFM21766.1"/>
    </source>
</evidence>
<sequence>MQRVLCCLLMAMMLFACGSKENRRDAFYANGLGFEESGRYSEARVEAKNVIKLDPNHVGAYLLLARCALKDQNWREAFGNFQRAAELEPDNAEALLGVGRLYLLSGDTAEAEAHANRILAKDAASLDGLLLRAGAMLRGKRFDEARMQLDVVFAGDPANEDALLALSVIHAEQGQGAEALAVIGKGLIARPDSRPLHFRAANLAADMGDHAVAEEHLLKLKELDPGNRGVQVLLAALYERMGQAGRVEGILRELLAAEPESEEARLRLVDYLMRQDKAEDALAVAGEGQPTPRLRLASAGVLMAMGRSGEGEAALAALVQDAEAGPSGIEARLRLSELKLRRGDRSGALAEVDEVLRLNPADARAHAARGRIFMLQGRFEEALAELRIALHDAPEDMAVAVLMARAQFALGNTLSGVESLRNFLLKKPDAQPVRLELAAHHQRAGEPDAALAVLQDGVIDGVMPARLLLAMGDIEARREHFDAAKLHYLRAAQEQEALVPALLRLGSMQGSRKDWEGARRTFDELLLANPDAHGGAEGVVAVELAAGRGDAALAWAGERAASRPEDPLAADLLGRTALRLGDAEGAEKAFREAQRRAPEWSVPSARLAGLYASTGRKDTAMAECRAALDKNPDSVPEALLLGQLLQLGGDAAEAETIYRKLLARHPDLLPAANNLGYLLASHDAPTAEQLTEALALATKASAGGDPSALDTVGWVHYRLGDKDAALQFLRKAHESLPDDPAVTYHLARVLADLGQTGEARGLLTALLARTQDFPELALARELLVGL</sequence>
<protein>
    <submittedName>
        <fullName evidence="5">Tetratricopeptide repeat-containing protein</fullName>
    </submittedName>
</protein>
<evidence type="ECO:0000256" key="2">
    <source>
        <dbReference type="ARBA" id="ARBA00022803"/>
    </source>
</evidence>
<feature type="repeat" description="TPR" evidence="3">
    <location>
        <begin position="706"/>
        <end position="739"/>
    </location>
</feature>
<dbReference type="RefSeq" id="WP_092194564.1">
    <property type="nucleotide sequence ID" value="NZ_FOTO01000022.1"/>
</dbReference>
<dbReference type="OrthoDB" id="220004at2"/>
<proteinExistence type="predicted"/>
<dbReference type="PROSITE" id="PS51257">
    <property type="entry name" value="PROKAR_LIPOPROTEIN"/>
    <property type="match status" value="1"/>
</dbReference>
<dbReference type="Proteomes" id="UP000199581">
    <property type="component" value="Unassembled WGS sequence"/>
</dbReference>
<dbReference type="Pfam" id="PF13432">
    <property type="entry name" value="TPR_16"/>
    <property type="match status" value="2"/>
</dbReference>
<feature type="repeat" description="TPR" evidence="3">
    <location>
        <begin position="363"/>
        <end position="396"/>
    </location>
</feature>
<evidence type="ECO:0000256" key="3">
    <source>
        <dbReference type="PROSITE-ProRule" id="PRU00339"/>
    </source>
</evidence>
<dbReference type="Pfam" id="PF14559">
    <property type="entry name" value="TPR_19"/>
    <property type="match status" value="3"/>
</dbReference>